<evidence type="ECO:0000313" key="2">
    <source>
        <dbReference type="Proteomes" id="UP000663870"/>
    </source>
</evidence>
<proteinExistence type="predicted"/>
<dbReference type="AlphaFoldDB" id="A0A814Y9K3"/>
<reference evidence="1" key="1">
    <citation type="submission" date="2021-02" db="EMBL/GenBank/DDBJ databases">
        <authorList>
            <person name="Nowell W R."/>
        </authorList>
    </citation>
    <scope>NUCLEOTIDE SEQUENCE</scope>
</reference>
<organism evidence="1 2">
    <name type="scientific">Rotaria sordida</name>
    <dbReference type="NCBI Taxonomy" id="392033"/>
    <lineage>
        <taxon>Eukaryota</taxon>
        <taxon>Metazoa</taxon>
        <taxon>Spiralia</taxon>
        <taxon>Gnathifera</taxon>
        <taxon>Rotifera</taxon>
        <taxon>Eurotatoria</taxon>
        <taxon>Bdelloidea</taxon>
        <taxon>Philodinida</taxon>
        <taxon>Philodinidae</taxon>
        <taxon>Rotaria</taxon>
    </lineage>
</organism>
<name>A0A814Y9K3_9BILA</name>
<dbReference type="Proteomes" id="UP000663870">
    <property type="component" value="Unassembled WGS sequence"/>
</dbReference>
<protein>
    <submittedName>
        <fullName evidence="1">Uncharacterized protein</fullName>
    </submittedName>
</protein>
<evidence type="ECO:0000313" key="1">
    <source>
        <dbReference type="EMBL" id="CAF1226515.1"/>
    </source>
</evidence>
<sequence length="138" mass="15698">MEFKTNQQKMSFARKKFGELCDGTDGNRDYLTVGEADYDQNKLYEACTQCLQQWHQPTRKSTNPVNLLDKDVHIPEATTTLRQLLVKYNQQATAAAAFLLPQPAPDRFIPLSARAIIQASSPPHHCSTYARETIEKDR</sequence>
<gene>
    <name evidence="1" type="ORF">JXQ802_LOCUS25712</name>
</gene>
<dbReference type="EMBL" id="CAJNOL010000877">
    <property type="protein sequence ID" value="CAF1226515.1"/>
    <property type="molecule type" value="Genomic_DNA"/>
</dbReference>
<accession>A0A814Y9K3</accession>
<comment type="caution">
    <text evidence="1">The sequence shown here is derived from an EMBL/GenBank/DDBJ whole genome shotgun (WGS) entry which is preliminary data.</text>
</comment>
<keyword evidence="2" id="KW-1185">Reference proteome</keyword>